<evidence type="ECO:0000313" key="2">
    <source>
        <dbReference type="EMBL" id="CAL1549179.1"/>
    </source>
</evidence>
<dbReference type="AlphaFoldDB" id="A0AAV2IPV9"/>
<accession>A0AAV2IPV9</accession>
<dbReference type="EMBL" id="CAXITT010006287">
    <property type="protein sequence ID" value="CAL1549179.1"/>
    <property type="molecule type" value="Genomic_DNA"/>
</dbReference>
<gene>
    <name evidence="2" type="ORF">GSLYS_00022496001</name>
</gene>
<feature type="domain" description="Dynein heavy chain C-terminal" evidence="1">
    <location>
        <begin position="1"/>
        <end position="34"/>
    </location>
</feature>
<protein>
    <recommendedName>
        <fullName evidence="1">Dynein heavy chain C-terminal domain-containing protein</fullName>
    </recommendedName>
</protein>
<name>A0AAV2IPV9_LYMST</name>
<dbReference type="InterPro" id="IPR041228">
    <property type="entry name" value="Dynein_C"/>
</dbReference>
<proteinExistence type="predicted"/>
<evidence type="ECO:0000313" key="3">
    <source>
        <dbReference type="Proteomes" id="UP001497497"/>
    </source>
</evidence>
<reference evidence="2 3" key="1">
    <citation type="submission" date="2024-04" db="EMBL/GenBank/DDBJ databases">
        <authorList>
            <consortium name="Genoscope - CEA"/>
            <person name="William W."/>
        </authorList>
    </citation>
    <scope>NUCLEOTIDE SEQUENCE [LARGE SCALE GENOMIC DNA]</scope>
</reference>
<dbReference type="Pfam" id="PF18199">
    <property type="entry name" value="Dynein_C"/>
    <property type="match status" value="1"/>
</dbReference>
<feature type="non-terminal residue" evidence="2">
    <location>
        <position position="1"/>
    </location>
</feature>
<dbReference type="Proteomes" id="UP001497497">
    <property type="component" value="Unassembled WGS sequence"/>
</dbReference>
<sequence>LSSTGHSTNYVVAVYLPSNNTQDYWIAKGAALLCQLSD</sequence>
<evidence type="ECO:0000259" key="1">
    <source>
        <dbReference type="Pfam" id="PF18199"/>
    </source>
</evidence>
<organism evidence="2 3">
    <name type="scientific">Lymnaea stagnalis</name>
    <name type="common">Great pond snail</name>
    <name type="synonym">Helix stagnalis</name>
    <dbReference type="NCBI Taxonomy" id="6523"/>
    <lineage>
        <taxon>Eukaryota</taxon>
        <taxon>Metazoa</taxon>
        <taxon>Spiralia</taxon>
        <taxon>Lophotrochozoa</taxon>
        <taxon>Mollusca</taxon>
        <taxon>Gastropoda</taxon>
        <taxon>Heterobranchia</taxon>
        <taxon>Euthyneura</taxon>
        <taxon>Panpulmonata</taxon>
        <taxon>Hygrophila</taxon>
        <taxon>Lymnaeoidea</taxon>
        <taxon>Lymnaeidae</taxon>
        <taxon>Lymnaea</taxon>
    </lineage>
</organism>
<comment type="caution">
    <text evidence="2">The sequence shown here is derived from an EMBL/GenBank/DDBJ whole genome shotgun (WGS) entry which is preliminary data.</text>
</comment>
<keyword evidence="3" id="KW-1185">Reference proteome</keyword>